<dbReference type="EMBL" id="CAJGYO010000009">
    <property type="protein sequence ID" value="CAD6253370.1"/>
    <property type="molecule type" value="Genomic_DNA"/>
</dbReference>
<keyword evidence="3" id="KW-1185">Reference proteome</keyword>
<dbReference type="PANTHER" id="PTHR44586">
    <property type="entry name" value="F-BOX DOMAIN CONTAINING PROTEIN, EXPRESSED"/>
    <property type="match status" value="1"/>
</dbReference>
<dbReference type="PANTHER" id="PTHR44586:SF23">
    <property type="entry name" value="F-BOX DOMAIN-CONTAINING PROTEIN"/>
    <property type="match status" value="1"/>
</dbReference>
<organism evidence="2 3">
    <name type="scientific">Miscanthus lutarioriparius</name>
    <dbReference type="NCBI Taxonomy" id="422564"/>
    <lineage>
        <taxon>Eukaryota</taxon>
        <taxon>Viridiplantae</taxon>
        <taxon>Streptophyta</taxon>
        <taxon>Embryophyta</taxon>
        <taxon>Tracheophyta</taxon>
        <taxon>Spermatophyta</taxon>
        <taxon>Magnoliopsida</taxon>
        <taxon>Liliopsida</taxon>
        <taxon>Poales</taxon>
        <taxon>Poaceae</taxon>
        <taxon>PACMAD clade</taxon>
        <taxon>Panicoideae</taxon>
        <taxon>Andropogonodae</taxon>
        <taxon>Andropogoneae</taxon>
        <taxon>Saccharinae</taxon>
        <taxon>Miscanthus</taxon>
    </lineage>
</organism>
<dbReference type="AlphaFoldDB" id="A0A811QB83"/>
<dbReference type="Pfam" id="PF03478">
    <property type="entry name" value="Beta-prop_KIB1-4"/>
    <property type="match status" value="1"/>
</dbReference>
<dbReference type="InterPro" id="IPR005174">
    <property type="entry name" value="KIB1-4_b-propeller"/>
</dbReference>
<evidence type="ECO:0000313" key="2">
    <source>
        <dbReference type="EMBL" id="CAD6253370.1"/>
    </source>
</evidence>
<sequence length="198" mass="22076">MSCSPSKGRDCVVLLLHRPDGELSFARVGDDRWTHIIRQTLRWVSGYRDAIYNEIDGLFYVLSFDGSMNTLDLGDPSSPVSKDIMPLAIPWDDPIKDLVLTPSGFPRLSPDSAYVTDGFDEEMCGNKHNLREIGIWDFKTETLRGLGGKNYAGEMSTVVVLLNNTFPSPIGSPSKITYVRMNYRRIKRAMFGGASSGF</sequence>
<dbReference type="OrthoDB" id="664663at2759"/>
<protein>
    <recommendedName>
        <fullName evidence="1">KIB1-4 beta-propeller domain-containing protein</fullName>
    </recommendedName>
</protein>
<evidence type="ECO:0000313" key="3">
    <source>
        <dbReference type="Proteomes" id="UP000604825"/>
    </source>
</evidence>
<feature type="domain" description="KIB1-4 beta-propeller" evidence="1">
    <location>
        <begin position="1"/>
        <end position="85"/>
    </location>
</feature>
<comment type="caution">
    <text evidence="2">The sequence shown here is derived from an EMBL/GenBank/DDBJ whole genome shotgun (WGS) entry which is preliminary data.</text>
</comment>
<proteinExistence type="predicted"/>
<reference evidence="2" key="1">
    <citation type="submission" date="2020-10" db="EMBL/GenBank/DDBJ databases">
        <authorList>
            <person name="Han B."/>
            <person name="Lu T."/>
            <person name="Zhao Q."/>
            <person name="Huang X."/>
            <person name="Zhao Y."/>
        </authorList>
    </citation>
    <scope>NUCLEOTIDE SEQUENCE</scope>
</reference>
<evidence type="ECO:0000259" key="1">
    <source>
        <dbReference type="Pfam" id="PF03478"/>
    </source>
</evidence>
<accession>A0A811QB83</accession>
<gene>
    <name evidence="2" type="ORF">NCGR_LOCUS36998</name>
</gene>
<name>A0A811QB83_9POAL</name>
<dbReference type="Proteomes" id="UP000604825">
    <property type="component" value="Unassembled WGS sequence"/>
</dbReference>